<dbReference type="Proteomes" id="UP000215223">
    <property type="component" value="Unassembled WGS sequence"/>
</dbReference>
<proteinExistence type="predicted"/>
<dbReference type="Pfam" id="PF03995">
    <property type="entry name" value="Inhibitor_I36"/>
    <property type="match status" value="1"/>
</dbReference>
<gene>
    <name evidence="2" type="ORF">CFP71_28360</name>
</gene>
<dbReference type="OrthoDB" id="4554488at2"/>
<feature type="region of interest" description="Disordered" evidence="1">
    <location>
        <begin position="1"/>
        <end position="49"/>
    </location>
</feature>
<evidence type="ECO:0000313" key="3">
    <source>
        <dbReference type="Proteomes" id="UP000215223"/>
    </source>
</evidence>
<comment type="caution">
    <text evidence="2">The sequence shown here is derived from an EMBL/GenBank/DDBJ whole genome shotgun (WGS) entry which is preliminary data.</text>
</comment>
<reference evidence="2 3" key="1">
    <citation type="submission" date="2017-07" db="EMBL/GenBank/DDBJ databases">
        <title>Amycolatopsis thailandensis Genome sequencing and assembly.</title>
        <authorList>
            <person name="Kaur N."/>
            <person name="Mayilraj S."/>
        </authorList>
    </citation>
    <scope>NUCLEOTIDE SEQUENCE [LARGE SCALE GENOMIC DNA]</scope>
    <source>
        <strain evidence="2 3">JCM 16380</strain>
    </source>
</reference>
<dbReference type="EMBL" id="NMQT01000102">
    <property type="protein sequence ID" value="OXM50345.1"/>
    <property type="molecule type" value="Genomic_DNA"/>
</dbReference>
<name>A0A229RUZ0_9PSEU</name>
<accession>A0A229RUZ0</accession>
<dbReference type="AlphaFoldDB" id="A0A229RUZ0"/>
<keyword evidence="3" id="KW-1185">Reference proteome</keyword>
<evidence type="ECO:0000313" key="2">
    <source>
        <dbReference type="EMBL" id="OXM50345.1"/>
    </source>
</evidence>
<feature type="compositionally biased region" description="Basic and acidic residues" evidence="1">
    <location>
        <begin position="28"/>
        <end position="49"/>
    </location>
</feature>
<protein>
    <recommendedName>
        <fullName evidence="4">Peptidase inhibitor family I36 protein</fullName>
    </recommendedName>
</protein>
<sequence length="189" mass="20531">MTDCPGVDVRRPGPRRRTTHPTYTEVATRSRRDRAAAGHPGADHIRRDDIDMRKYQRTGVVLGLAALVAAGGTSTVQAAPATGNGGASITNYDDCPVGAFCGWDYLNGNGSIKIWTGPDSDLRSPAPSWNDRIRSVWNRTGAVWCTFPDINYADVTTGPPNPWPVGNWRGNTALYNMDMNISSLRPGRC</sequence>
<evidence type="ECO:0000256" key="1">
    <source>
        <dbReference type="SAM" id="MobiDB-lite"/>
    </source>
</evidence>
<organism evidence="2 3">
    <name type="scientific">Amycolatopsis thailandensis</name>
    <dbReference type="NCBI Taxonomy" id="589330"/>
    <lineage>
        <taxon>Bacteria</taxon>
        <taxon>Bacillati</taxon>
        <taxon>Actinomycetota</taxon>
        <taxon>Actinomycetes</taxon>
        <taxon>Pseudonocardiales</taxon>
        <taxon>Pseudonocardiaceae</taxon>
        <taxon>Amycolatopsis</taxon>
    </lineage>
</organism>
<evidence type="ECO:0008006" key="4">
    <source>
        <dbReference type="Google" id="ProtNLM"/>
    </source>
</evidence>